<comment type="caution">
    <text evidence="1">The sequence shown here is derived from an EMBL/GenBank/DDBJ whole genome shotgun (WGS) entry which is preliminary data.</text>
</comment>
<evidence type="ECO:0000313" key="2">
    <source>
        <dbReference type="Proteomes" id="UP000266673"/>
    </source>
</evidence>
<sequence>MIKYPYEPKVPKRCKAADKVNLPNIEIPRKDKAQSIQLVQNLKSGYPELKITNSTQIKEKICVNEPKVRNNGVTPLYSTFNKNKVAINLVPLHLYLHDKYQTIDYSKFIEDLDLKPIIASFNYTIIYNKPNTPLFDIQNNSRFNIHTALNIPTTVFQTTFEILSLKPFTRIFNKWFEPFFKKYKLQFNNIDKQKPQNYIKYQIYLKLLEECKKLLPISYYPLSINSLKQLSKELRKLALFHLHTCNQDKYTIITTKKDHNIKFLLSHYFKESFNTYLAPENLSKKIWILLELKLEIFSQN</sequence>
<keyword evidence="2" id="KW-1185">Reference proteome</keyword>
<dbReference type="Proteomes" id="UP000266673">
    <property type="component" value="Unassembled WGS sequence"/>
</dbReference>
<accession>A0A397VP40</accession>
<evidence type="ECO:0000313" key="1">
    <source>
        <dbReference type="EMBL" id="RIB22749.1"/>
    </source>
</evidence>
<reference evidence="1 2" key="1">
    <citation type="submission" date="2018-06" db="EMBL/GenBank/DDBJ databases">
        <title>Comparative genomics reveals the genomic features of Rhizophagus irregularis, R. cerebriforme, R. diaphanum and Gigaspora rosea, and their symbiotic lifestyle signature.</title>
        <authorList>
            <person name="Morin E."/>
            <person name="San Clemente H."/>
            <person name="Chen E.C.H."/>
            <person name="De La Providencia I."/>
            <person name="Hainaut M."/>
            <person name="Kuo A."/>
            <person name="Kohler A."/>
            <person name="Murat C."/>
            <person name="Tang N."/>
            <person name="Roy S."/>
            <person name="Loubradou J."/>
            <person name="Henrissat B."/>
            <person name="Grigoriev I.V."/>
            <person name="Corradi N."/>
            <person name="Roux C."/>
            <person name="Martin F.M."/>
        </authorList>
    </citation>
    <scope>NUCLEOTIDE SEQUENCE [LARGE SCALE GENOMIC DNA]</scope>
    <source>
        <strain evidence="1 2">DAOM 194757</strain>
    </source>
</reference>
<organism evidence="1 2">
    <name type="scientific">Gigaspora rosea</name>
    <dbReference type="NCBI Taxonomy" id="44941"/>
    <lineage>
        <taxon>Eukaryota</taxon>
        <taxon>Fungi</taxon>
        <taxon>Fungi incertae sedis</taxon>
        <taxon>Mucoromycota</taxon>
        <taxon>Glomeromycotina</taxon>
        <taxon>Glomeromycetes</taxon>
        <taxon>Diversisporales</taxon>
        <taxon>Gigasporaceae</taxon>
        <taxon>Gigaspora</taxon>
    </lineage>
</organism>
<protein>
    <submittedName>
        <fullName evidence="1">Uncharacterized protein</fullName>
    </submittedName>
</protein>
<name>A0A397VP40_9GLOM</name>
<proteinExistence type="predicted"/>
<dbReference type="AlphaFoldDB" id="A0A397VP40"/>
<dbReference type="EMBL" id="QKWP01000294">
    <property type="protein sequence ID" value="RIB22749.1"/>
    <property type="molecule type" value="Genomic_DNA"/>
</dbReference>
<gene>
    <name evidence="1" type="ORF">C2G38_2173145</name>
</gene>